<name>A0A430BWS1_SPHYA</name>
<sequence>MANDLVPFQAPPPPALIDTSGRPLRQAVDKLTREIAAPTMSGVRNIWSDHPAQGLNPAKLGRILRDAEQGSAIAYFELAEEMEEKYPHYNGLLGVRKRAVAQLPIRVEAAGESEEEQEDAAILRKWLKRPTLQSELIDIQDALGKGISATEIVWDMSDGWLPAKLKRRDQRFFEFDRVTGEELLLRGGADGNSPVPTPLEPYKFIVHEAKAKSGLPIRGGLARIVAWYYLFANFTLKDWMTFLEVYGLPLRVGKYQNGTSEDDIRLLAQAVARVGSDAGCVIPQSMMMEFITSQGGSANPEMFHNLLTYVDDAVSKVVLGQTSSSDAKAGGLGSGQANLHADVRDDIADADAAELSATLSRDLAIPIVMFNRGRRKAYPLIIVGRPDSVDVKAFLDAAERGVALGVPIGRSIFYERTGISEPKYGEELLVRQGAQEAQEPYGAPEAADGQQTGAGRLLGPLKTAKTKLSAHGVSAAAQERKPDAIDGLIEEALTDWPELLDPMLSGFDDLMAAATSLEEVRELLAVRAGDLIAAMDNDAVVRMGERAGFAGKIAGLIEKPGQ</sequence>
<accession>A0A430BWS1</accession>
<organism evidence="2 3">
    <name type="scientific">Sphingobium yanoikuyae</name>
    <name type="common">Sphingomonas yanoikuyae</name>
    <dbReference type="NCBI Taxonomy" id="13690"/>
    <lineage>
        <taxon>Bacteria</taxon>
        <taxon>Pseudomonadati</taxon>
        <taxon>Pseudomonadota</taxon>
        <taxon>Alphaproteobacteria</taxon>
        <taxon>Sphingomonadales</taxon>
        <taxon>Sphingomonadaceae</taxon>
        <taxon>Sphingobium</taxon>
    </lineage>
</organism>
<dbReference type="Pfam" id="PF06074">
    <property type="entry name" value="Portal_Mu"/>
    <property type="match status" value="1"/>
</dbReference>
<proteinExistence type="predicted"/>
<dbReference type="AlphaFoldDB" id="A0A430BWS1"/>
<dbReference type="InterPro" id="IPR009279">
    <property type="entry name" value="Portal_Mu"/>
</dbReference>
<evidence type="ECO:0000313" key="3">
    <source>
        <dbReference type="Proteomes" id="UP000287401"/>
    </source>
</evidence>
<dbReference type="Proteomes" id="UP000287401">
    <property type="component" value="Unassembled WGS sequence"/>
</dbReference>
<dbReference type="EMBL" id="QRAL01000009">
    <property type="protein sequence ID" value="RSU57204.1"/>
    <property type="molecule type" value="Genomic_DNA"/>
</dbReference>
<gene>
    <name evidence="2" type="ORF">DAH51_10350</name>
</gene>
<protein>
    <submittedName>
        <fullName evidence="2">DUF935 domain-containing protein</fullName>
    </submittedName>
</protein>
<evidence type="ECO:0000256" key="1">
    <source>
        <dbReference type="SAM" id="MobiDB-lite"/>
    </source>
</evidence>
<comment type="caution">
    <text evidence="2">The sequence shown here is derived from an EMBL/GenBank/DDBJ whole genome shotgun (WGS) entry which is preliminary data.</text>
</comment>
<dbReference type="RefSeq" id="WP_125998208.1">
    <property type="nucleotide sequence ID" value="NZ_QRAL01000009.1"/>
</dbReference>
<feature type="region of interest" description="Disordered" evidence="1">
    <location>
        <begin position="435"/>
        <end position="456"/>
    </location>
</feature>
<reference evidence="2 3" key="1">
    <citation type="submission" date="2018-07" db="EMBL/GenBank/DDBJ databases">
        <title>Genomic and Epidemiologic Investigation of an Indolent Hospital Outbreak.</title>
        <authorList>
            <person name="Johnson R.C."/>
            <person name="Deming C."/>
            <person name="Conlan S."/>
            <person name="Zellmer C.J."/>
            <person name="Michelin A.V."/>
            <person name="Lee-Lin S."/>
            <person name="Thomas P.J."/>
            <person name="Park M."/>
            <person name="Weingarten R.A."/>
            <person name="Less J."/>
            <person name="Dekker J.P."/>
            <person name="Frank K.M."/>
            <person name="Musser K.A."/>
            <person name="Mcquiston J.R."/>
            <person name="Henderson D.K."/>
            <person name="Lau A.F."/>
            <person name="Palmore T.N."/>
            <person name="Segre J.A."/>
        </authorList>
    </citation>
    <scope>NUCLEOTIDE SEQUENCE [LARGE SCALE GENOMIC DNA]</scope>
    <source>
        <strain evidence="2 3">SK-NIH.Env6_1116</strain>
    </source>
</reference>
<evidence type="ECO:0000313" key="2">
    <source>
        <dbReference type="EMBL" id="RSU57204.1"/>
    </source>
</evidence>